<sequence length="365" mass="39716">MRPLAGGGPDAGEIRLLTRLFGRVLPQARRELERWTRAARAIPDPHLRAQALASLRFKRFHALGASVFGAQAREMGAFVRFAVAYQTISDYLDNLSDRDRVPGTRLEEDLTLLHQAMIDAVSPSNPASGYYRLHTATDDGGYLPDLVATCREALGALGASGLAPRLLPPAARYARMQALKHLEPHRRAAALASWAGGEASPWPGLFWWEFAASAGSTLGIFALAASAGAPPEQLDRLEAAYVPWVTAYHILLDYLIDLDEDRAGGDLNFVACYPSLDVAARRLRALAGQARRRIEALEAPAFHRLVVHGLTGLYLADAKARAPMLRPVAATLLDEAGSDARALAWLCRWRNPFGQVAEPQPPPAR</sequence>
<dbReference type="Proteomes" id="UP000065807">
    <property type="component" value="Chromosome"/>
</dbReference>
<reference evidence="2" key="1">
    <citation type="submission" date="2015-07" db="EMBL/GenBank/DDBJ databases">
        <title>Complete genome sequence and phylogenetic analysis of Limnochorda pilosa.</title>
        <authorList>
            <person name="Watanabe M."/>
            <person name="Kojima H."/>
            <person name="Fukui M."/>
        </authorList>
    </citation>
    <scope>NUCLEOTIDE SEQUENCE [LARGE SCALE GENOMIC DNA]</scope>
    <source>
        <strain evidence="2">HC45</strain>
    </source>
</reference>
<dbReference type="Pfam" id="PF10776">
    <property type="entry name" value="DUF2600"/>
    <property type="match status" value="1"/>
</dbReference>
<dbReference type="OrthoDB" id="2371262at2"/>
<evidence type="ECO:0000313" key="2">
    <source>
        <dbReference type="Proteomes" id="UP000065807"/>
    </source>
</evidence>
<proteinExistence type="predicted"/>
<name>A0A0K2SIN4_LIMPI</name>
<organism evidence="1 2">
    <name type="scientific">Limnochorda pilosa</name>
    <dbReference type="NCBI Taxonomy" id="1555112"/>
    <lineage>
        <taxon>Bacteria</taxon>
        <taxon>Bacillati</taxon>
        <taxon>Bacillota</taxon>
        <taxon>Limnochordia</taxon>
        <taxon>Limnochordales</taxon>
        <taxon>Limnochordaceae</taxon>
        <taxon>Limnochorda</taxon>
    </lineage>
</organism>
<evidence type="ECO:0000313" key="1">
    <source>
        <dbReference type="EMBL" id="BAS26973.1"/>
    </source>
</evidence>
<dbReference type="EMBL" id="AP014924">
    <property type="protein sequence ID" value="BAS26973.1"/>
    <property type="molecule type" value="Genomic_DNA"/>
</dbReference>
<dbReference type="InterPro" id="IPR019712">
    <property type="entry name" value="YtpB-like"/>
</dbReference>
<keyword evidence="2" id="KW-1185">Reference proteome</keyword>
<dbReference type="PATRIC" id="fig|1555112.3.peg.1165"/>
<dbReference type="STRING" id="1555112.LIP_1116"/>
<gene>
    <name evidence="1" type="ORF">LIP_1116</name>
</gene>
<dbReference type="RefSeq" id="WP_068135203.1">
    <property type="nucleotide sequence ID" value="NZ_AP014924.1"/>
</dbReference>
<accession>A0A0K2SIN4</accession>
<protein>
    <submittedName>
        <fullName evidence="1">Tetraprenyl-beta-curcumene synthase</fullName>
    </submittedName>
</protein>
<dbReference type="AlphaFoldDB" id="A0A0K2SIN4"/>
<reference evidence="2" key="2">
    <citation type="journal article" date="2016" name="Int. J. Syst. Evol. Microbiol.">
        <title>Complete genome sequence and cell structure of Limnochorda pilosa, a Gram-negative spore-former within the phylum Firmicutes.</title>
        <authorList>
            <person name="Watanabe M."/>
            <person name="Kojima H."/>
            <person name="Fukui M."/>
        </authorList>
    </citation>
    <scope>NUCLEOTIDE SEQUENCE [LARGE SCALE GENOMIC DNA]</scope>
    <source>
        <strain evidence="2">HC45</strain>
    </source>
</reference>
<dbReference type="KEGG" id="lpil:LIP_1116"/>